<dbReference type="EMBL" id="CBLY010000003">
    <property type="protein sequence ID" value="CDG33144.1"/>
    <property type="molecule type" value="Genomic_DNA"/>
</dbReference>
<evidence type="ECO:0000256" key="2">
    <source>
        <dbReference type="ARBA" id="ARBA00008107"/>
    </source>
</evidence>
<proteinExistence type="inferred from homology"/>
<protein>
    <recommendedName>
        <fullName evidence="8">Phosphate-specific transport system accessory protein PhoU</fullName>
    </recommendedName>
</protein>
<evidence type="ECO:0000256" key="6">
    <source>
        <dbReference type="ARBA" id="ARBA00022592"/>
    </source>
</evidence>
<accession>A0A7U7G4S1</accession>
<evidence type="ECO:0000256" key="1">
    <source>
        <dbReference type="ARBA" id="ARBA00004496"/>
    </source>
</evidence>
<dbReference type="NCBIfam" id="TIGR02135">
    <property type="entry name" value="phoU_full"/>
    <property type="match status" value="1"/>
</dbReference>
<evidence type="ECO:0000256" key="7">
    <source>
        <dbReference type="ARBA" id="ARBA00056181"/>
    </source>
</evidence>
<comment type="subcellular location">
    <subcellularLocation>
        <location evidence="1 8">Cytoplasm</location>
    </subcellularLocation>
</comment>
<reference evidence="11 12" key="2">
    <citation type="journal article" date="2014" name="PLoS ONE">
        <title>Evolution of mitochondria reconstructed from the energy metabolism of living bacteria.</title>
        <authorList>
            <person name="Degli Esposti M."/>
            <person name="Chouaia B."/>
            <person name="Comandatore F."/>
            <person name="Crotti E."/>
            <person name="Sassera D."/>
            <person name="Lievens P.M."/>
            <person name="Daffonchio D."/>
            <person name="Bandi C."/>
        </authorList>
    </citation>
    <scope>NUCLEOTIDE SEQUENCE [LARGE SCALE GENOMIC DNA]</scope>
    <source>
        <strain evidence="12">AM169</strain>
    </source>
</reference>
<dbReference type="SUPFAM" id="SSF109755">
    <property type="entry name" value="PhoU-like"/>
    <property type="match status" value="1"/>
</dbReference>
<dbReference type="PANTHER" id="PTHR42930:SF3">
    <property type="entry name" value="PHOSPHATE-SPECIFIC TRANSPORT SYSTEM ACCESSORY PROTEIN PHOU"/>
    <property type="match status" value="1"/>
</dbReference>
<comment type="subunit">
    <text evidence="3 8">Homodimer.</text>
</comment>
<dbReference type="Pfam" id="PF01895">
    <property type="entry name" value="PhoU"/>
    <property type="match status" value="2"/>
</dbReference>
<evidence type="ECO:0000256" key="8">
    <source>
        <dbReference type="PIRNR" id="PIRNR003107"/>
    </source>
</evidence>
<comment type="function">
    <text evidence="7 8">Plays a role in the regulation of phosphate uptake.</text>
</comment>
<dbReference type="InterPro" id="IPR038078">
    <property type="entry name" value="PhoU-like_sf"/>
</dbReference>
<feature type="compositionally biased region" description="Pro residues" evidence="9">
    <location>
        <begin position="232"/>
        <end position="242"/>
    </location>
</feature>
<feature type="domain" description="PhoU" evidence="10">
    <location>
        <begin position="24"/>
        <end position="110"/>
    </location>
</feature>
<name>A0A7U7G4S1_9PROT</name>
<evidence type="ECO:0000313" key="11">
    <source>
        <dbReference type="EMBL" id="CDG33144.1"/>
    </source>
</evidence>
<dbReference type="InterPro" id="IPR028366">
    <property type="entry name" value="PhoU"/>
</dbReference>
<dbReference type="FunFam" id="1.20.58.220:FF:000004">
    <property type="entry name" value="Phosphate-specific transport system accessory protein PhoU"/>
    <property type="match status" value="1"/>
</dbReference>
<keyword evidence="5 8" id="KW-0963">Cytoplasm</keyword>
<evidence type="ECO:0000256" key="3">
    <source>
        <dbReference type="ARBA" id="ARBA00011738"/>
    </source>
</evidence>
<dbReference type="GO" id="GO:0030643">
    <property type="term" value="P:intracellular phosphate ion homeostasis"/>
    <property type="evidence" value="ECO:0007669"/>
    <property type="project" value="InterPro"/>
</dbReference>
<sequence>MMRQKQHIVQRYEDELLHLRSLMEQMGGLVEHQLSLILAGIAENDGRTALQAARQDDEVDALEQKVETLAIRLLALRSPMAADLREIVACIPMAGALERMGDYASSIARRLSQMEQPLPRPARLALSEMGRLVLEHLRRIMDALAHKDDSAAHAIWAADQLVDKYCEAMTADSLEQMTRHPHTIRLHISLLFIIRNLERIGDHTTNMAERVVFMVTGATLPPTRPHGHDSQPLPPGQESPSP</sequence>
<comment type="similarity">
    <text evidence="2 8">Belongs to the PhoU family.</text>
</comment>
<dbReference type="PIRSF" id="PIRSF003107">
    <property type="entry name" value="PhoU"/>
    <property type="match status" value="1"/>
</dbReference>
<reference evidence="11 12" key="1">
    <citation type="journal article" date="2014" name="Genome Biol. Evol.">
        <title>Acetic acid bacteria genomes reveal functional traits for adaptation to life in insect guts.</title>
        <authorList>
            <person name="Chouaia B."/>
            <person name="Gaiarsa S."/>
            <person name="Crotti E."/>
            <person name="Comandatore F."/>
            <person name="Degli Esposti M."/>
            <person name="Ricci I."/>
            <person name="Alma A."/>
            <person name="Favia G."/>
            <person name="Bandi C."/>
            <person name="Daffonchio D."/>
        </authorList>
    </citation>
    <scope>NUCLEOTIDE SEQUENCE [LARGE SCALE GENOMIC DNA]</scope>
    <source>
        <strain evidence="12">AM169</strain>
    </source>
</reference>
<dbReference type="InterPro" id="IPR026022">
    <property type="entry name" value="PhoU_dom"/>
</dbReference>
<evidence type="ECO:0000256" key="9">
    <source>
        <dbReference type="SAM" id="MobiDB-lite"/>
    </source>
</evidence>
<keyword evidence="6 8" id="KW-0592">Phosphate transport</keyword>
<dbReference type="PANTHER" id="PTHR42930">
    <property type="entry name" value="PHOSPHATE-SPECIFIC TRANSPORT SYSTEM ACCESSORY PROTEIN PHOU"/>
    <property type="match status" value="1"/>
</dbReference>
<evidence type="ECO:0000313" key="12">
    <source>
        <dbReference type="Proteomes" id="UP000027590"/>
    </source>
</evidence>
<dbReference type="Proteomes" id="UP000027590">
    <property type="component" value="Unassembled WGS sequence"/>
</dbReference>
<dbReference type="Gene3D" id="1.20.58.220">
    <property type="entry name" value="Phosphate transport system protein phou homolog 2, domain 2"/>
    <property type="match status" value="1"/>
</dbReference>
<dbReference type="GO" id="GO:0006817">
    <property type="term" value="P:phosphate ion transport"/>
    <property type="evidence" value="ECO:0007669"/>
    <property type="project" value="UniProtKB-KW"/>
</dbReference>
<gene>
    <name evidence="11" type="ORF">SACS_0406</name>
</gene>
<feature type="region of interest" description="Disordered" evidence="9">
    <location>
        <begin position="219"/>
        <end position="242"/>
    </location>
</feature>
<comment type="caution">
    <text evidence="11">The sequence shown here is derived from an EMBL/GenBank/DDBJ whole genome shotgun (WGS) entry which is preliminary data.</text>
</comment>
<dbReference type="AlphaFoldDB" id="A0A7U7G4S1"/>
<evidence type="ECO:0000256" key="5">
    <source>
        <dbReference type="ARBA" id="ARBA00022490"/>
    </source>
</evidence>
<dbReference type="GO" id="GO:0005737">
    <property type="term" value="C:cytoplasm"/>
    <property type="evidence" value="ECO:0007669"/>
    <property type="project" value="UniProtKB-SubCell"/>
</dbReference>
<evidence type="ECO:0000256" key="4">
    <source>
        <dbReference type="ARBA" id="ARBA00022448"/>
    </source>
</evidence>
<feature type="domain" description="PhoU" evidence="10">
    <location>
        <begin position="126"/>
        <end position="211"/>
    </location>
</feature>
<dbReference type="RefSeq" id="WP_227449759.1">
    <property type="nucleotide sequence ID" value="NZ_CBLY010000003.1"/>
</dbReference>
<dbReference type="GO" id="GO:0045936">
    <property type="term" value="P:negative regulation of phosphate metabolic process"/>
    <property type="evidence" value="ECO:0007669"/>
    <property type="project" value="InterPro"/>
</dbReference>
<organism evidence="11 12">
    <name type="scientific">Parasaccharibacter apium</name>
    <dbReference type="NCBI Taxonomy" id="1510841"/>
    <lineage>
        <taxon>Bacteria</taxon>
        <taxon>Pseudomonadati</taxon>
        <taxon>Pseudomonadota</taxon>
        <taxon>Alphaproteobacteria</taxon>
        <taxon>Acetobacterales</taxon>
        <taxon>Acetobacteraceae</taxon>
        <taxon>Parasaccharibacter</taxon>
    </lineage>
</organism>
<evidence type="ECO:0000259" key="10">
    <source>
        <dbReference type="Pfam" id="PF01895"/>
    </source>
</evidence>
<keyword evidence="4 8" id="KW-0813">Transport</keyword>